<gene>
    <name evidence="1" type="ORF">DERYTH_LOCUS627</name>
</gene>
<name>A0A9N8YWV6_9GLOM</name>
<protein>
    <submittedName>
        <fullName evidence="1">10401_t:CDS:1</fullName>
    </submittedName>
</protein>
<evidence type="ECO:0000313" key="1">
    <source>
        <dbReference type="EMBL" id="CAG8453217.1"/>
    </source>
</evidence>
<evidence type="ECO:0000313" key="2">
    <source>
        <dbReference type="Proteomes" id="UP000789405"/>
    </source>
</evidence>
<dbReference type="Proteomes" id="UP000789405">
    <property type="component" value="Unassembled WGS sequence"/>
</dbReference>
<dbReference type="EMBL" id="CAJVPY010000147">
    <property type="protein sequence ID" value="CAG8453217.1"/>
    <property type="molecule type" value="Genomic_DNA"/>
</dbReference>
<organism evidence="1 2">
    <name type="scientific">Dentiscutata erythropus</name>
    <dbReference type="NCBI Taxonomy" id="1348616"/>
    <lineage>
        <taxon>Eukaryota</taxon>
        <taxon>Fungi</taxon>
        <taxon>Fungi incertae sedis</taxon>
        <taxon>Mucoromycota</taxon>
        <taxon>Glomeromycotina</taxon>
        <taxon>Glomeromycetes</taxon>
        <taxon>Diversisporales</taxon>
        <taxon>Gigasporaceae</taxon>
        <taxon>Dentiscutata</taxon>
    </lineage>
</organism>
<keyword evidence="2" id="KW-1185">Reference proteome</keyword>
<comment type="caution">
    <text evidence="1">The sequence shown here is derived from an EMBL/GenBank/DDBJ whole genome shotgun (WGS) entry which is preliminary data.</text>
</comment>
<sequence>MYLSSTMFFDLSALMQLQVKYLIVGIGGGWCSSGSTIELTLL</sequence>
<proteinExistence type="predicted"/>
<accession>A0A9N8YWV6</accession>
<reference evidence="1" key="1">
    <citation type="submission" date="2021-06" db="EMBL/GenBank/DDBJ databases">
        <authorList>
            <person name="Kallberg Y."/>
            <person name="Tangrot J."/>
            <person name="Rosling A."/>
        </authorList>
    </citation>
    <scope>NUCLEOTIDE SEQUENCE</scope>
    <source>
        <strain evidence="1">MA453B</strain>
    </source>
</reference>
<dbReference type="AlphaFoldDB" id="A0A9N8YWV6"/>